<gene>
    <name evidence="1" type="ORF">V7S43_005460</name>
</gene>
<organism evidence="1 2">
    <name type="scientific">Phytophthora oleae</name>
    <dbReference type="NCBI Taxonomy" id="2107226"/>
    <lineage>
        <taxon>Eukaryota</taxon>
        <taxon>Sar</taxon>
        <taxon>Stramenopiles</taxon>
        <taxon>Oomycota</taxon>
        <taxon>Peronosporomycetes</taxon>
        <taxon>Peronosporales</taxon>
        <taxon>Peronosporaceae</taxon>
        <taxon>Phytophthora</taxon>
    </lineage>
</organism>
<proteinExistence type="predicted"/>
<dbReference type="AlphaFoldDB" id="A0ABD3FRX4"/>
<keyword evidence="2" id="KW-1185">Reference proteome</keyword>
<dbReference type="Proteomes" id="UP001632037">
    <property type="component" value="Unassembled WGS sequence"/>
</dbReference>
<evidence type="ECO:0000313" key="2">
    <source>
        <dbReference type="Proteomes" id="UP001632037"/>
    </source>
</evidence>
<sequence>MGARHMHGQKRCASDETEVLKAEHGDSCRKSRSGWRRRSAGGWVRWMERASARGVSARRPWCGGGAPDTEANDINWTEHRWQKEKLEMRPLCVFARAATLEKEVATVFAADSAWATDTHTL</sequence>
<name>A0ABD3FRX4_9STRA</name>
<comment type="caution">
    <text evidence="1">The sequence shown here is derived from an EMBL/GenBank/DDBJ whole genome shotgun (WGS) entry which is preliminary data.</text>
</comment>
<dbReference type="EMBL" id="JBIMZQ010000009">
    <property type="protein sequence ID" value="KAL3669076.1"/>
    <property type="molecule type" value="Genomic_DNA"/>
</dbReference>
<evidence type="ECO:0000313" key="1">
    <source>
        <dbReference type="EMBL" id="KAL3669076.1"/>
    </source>
</evidence>
<accession>A0ABD3FRX4</accession>
<reference evidence="1 2" key="1">
    <citation type="submission" date="2024-09" db="EMBL/GenBank/DDBJ databases">
        <title>Genome sequencing and assembly of Phytophthora oleae, isolate VK10A, causative agent of rot of olive drupes.</title>
        <authorList>
            <person name="Conti Taguali S."/>
            <person name="Riolo M."/>
            <person name="La Spada F."/>
            <person name="Cacciola S.O."/>
            <person name="Dionisio G."/>
        </authorList>
    </citation>
    <scope>NUCLEOTIDE SEQUENCE [LARGE SCALE GENOMIC DNA]</scope>
    <source>
        <strain evidence="1 2">VK10A</strain>
    </source>
</reference>
<protein>
    <submittedName>
        <fullName evidence="1">Uncharacterized protein</fullName>
    </submittedName>
</protein>